<gene>
    <name evidence="1" type="ORF">LCGC14_3127610</name>
</gene>
<evidence type="ECO:0000313" key="1">
    <source>
        <dbReference type="EMBL" id="KKK50180.1"/>
    </source>
</evidence>
<dbReference type="EMBL" id="LAZR01068150">
    <property type="protein sequence ID" value="KKK50180.1"/>
    <property type="molecule type" value="Genomic_DNA"/>
</dbReference>
<proteinExistence type="predicted"/>
<comment type="caution">
    <text evidence="1">The sequence shown here is derived from an EMBL/GenBank/DDBJ whole genome shotgun (WGS) entry which is preliminary data.</text>
</comment>
<accession>A0A0F8WPE7</accession>
<dbReference type="AlphaFoldDB" id="A0A0F8WPE7"/>
<name>A0A0F8WPE7_9ZZZZ</name>
<organism evidence="1">
    <name type="scientific">marine sediment metagenome</name>
    <dbReference type="NCBI Taxonomy" id="412755"/>
    <lineage>
        <taxon>unclassified sequences</taxon>
        <taxon>metagenomes</taxon>
        <taxon>ecological metagenomes</taxon>
    </lineage>
</organism>
<sequence length="141" mass="16326">MYNWLYFIRSNEDFHKLMGYLLGDKGVSGITYLIFSEDVKCSDSRVFLSNDGFLITVNFFTQTTSFKDNMVNNGLNLDSLVDLYEIVCEDKNPSTRGITITEKAERIVFDKDFKVFLKRNIFKFKDGSTLTIPKVSSNRRL</sequence>
<protein>
    <submittedName>
        <fullName evidence="1">Uncharacterized protein</fullName>
    </submittedName>
</protein>
<reference evidence="1" key="1">
    <citation type="journal article" date="2015" name="Nature">
        <title>Complex archaea that bridge the gap between prokaryotes and eukaryotes.</title>
        <authorList>
            <person name="Spang A."/>
            <person name="Saw J.H."/>
            <person name="Jorgensen S.L."/>
            <person name="Zaremba-Niedzwiedzka K."/>
            <person name="Martijn J."/>
            <person name="Lind A.E."/>
            <person name="van Eijk R."/>
            <person name="Schleper C."/>
            <person name="Guy L."/>
            <person name="Ettema T.J."/>
        </authorList>
    </citation>
    <scope>NUCLEOTIDE SEQUENCE</scope>
</reference>